<keyword evidence="3" id="KW-1185">Reference proteome</keyword>
<comment type="caution">
    <text evidence="2">The sequence shown here is derived from an EMBL/GenBank/DDBJ whole genome shotgun (WGS) entry which is preliminary data.</text>
</comment>
<evidence type="ECO:0000256" key="1">
    <source>
        <dbReference type="SAM" id="Phobius"/>
    </source>
</evidence>
<gene>
    <name evidence="2" type="ORF">DL546_003507</name>
</gene>
<evidence type="ECO:0000313" key="3">
    <source>
        <dbReference type="Proteomes" id="UP000275385"/>
    </source>
</evidence>
<proteinExistence type="predicted"/>
<evidence type="ECO:0000313" key="2">
    <source>
        <dbReference type="EMBL" id="RKU43162.1"/>
    </source>
</evidence>
<dbReference type="AlphaFoldDB" id="A0A420Y5K5"/>
<keyword evidence="1" id="KW-0812">Transmembrane</keyword>
<dbReference type="Proteomes" id="UP000275385">
    <property type="component" value="Unassembled WGS sequence"/>
</dbReference>
<accession>A0A420Y5K5</accession>
<sequence>MRAKREGCQPPRIWLLLRKEVAMVIIVPPRDRVEQRLDTHEQFNDYITGIRLFGLLGGVTIFVFLIILNKTTTSTATPVIIVDLNALSGNSHASLTEISAIDKDRQKSFLTHLQFRSGTRNVNVIIVAIIVQTYG</sequence>
<organism evidence="2 3">
    <name type="scientific">Coniochaeta pulveracea</name>
    <dbReference type="NCBI Taxonomy" id="177199"/>
    <lineage>
        <taxon>Eukaryota</taxon>
        <taxon>Fungi</taxon>
        <taxon>Dikarya</taxon>
        <taxon>Ascomycota</taxon>
        <taxon>Pezizomycotina</taxon>
        <taxon>Sordariomycetes</taxon>
        <taxon>Sordariomycetidae</taxon>
        <taxon>Coniochaetales</taxon>
        <taxon>Coniochaetaceae</taxon>
        <taxon>Coniochaeta</taxon>
    </lineage>
</organism>
<protein>
    <submittedName>
        <fullName evidence="2">Uncharacterized protein</fullName>
    </submittedName>
</protein>
<name>A0A420Y5K5_9PEZI</name>
<feature type="transmembrane region" description="Helical" evidence="1">
    <location>
        <begin position="46"/>
        <end position="68"/>
    </location>
</feature>
<reference evidence="2 3" key="1">
    <citation type="submission" date="2018-08" db="EMBL/GenBank/DDBJ databases">
        <title>Draft genome of the lignicolous fungus Coniochaeta pulveracea.</title>
        <authorList>
            <person name="Borstlap C.J."/>
            <person name="De Witt R.N."/>
            <person name="Botha A."/>
            <person name="Volschenk H."/>
        </authorList>
    </citation>
    <scope>NUCLEOTIDE SEQUENCE [LARGE SCALE GENOMIC DNA]</scope>
    <source>
        <strain evidence="2 3">CAB683</strain>
    </source>
</reference>
<dbReference type="EMBL" id="QVQW01000046">
    <property type="protein sequence ID" value="RKU43162.1"/>
    <property type="molecule type" value="Genomic_DNA"/>
</dbReference>
<keyword evidence="1" id="KW-1133">Transmembrane helix</keyword>
<keyword evidence="1" id="KW-0472">Membrane</keyword>